<dbReference type="PANTHER" id="PTHR13578">
    <property type="entry name" value="ADDITIONAL SEX COMBS LIKE PROTEIN ASXL"/>
    <property type="match status" value="1"/>
</dbReference>
<dbReference type="InterPro" id="IPR024811">
    <property type="entry name" value="ASX/ASX-like"/>
</dbReference>
<feature type="region of interest" description="Disordered" evidence="10">
    <location>
        <begin position="834"/>
        <end position="853"/>
    </location>
</feature>
<evidence type="ECO:0000256" key="9">
    <source>
        <dbReference type="ARBA" id="ARBA00023242"/>
    </source>
</evidence>
<dbReference type="InterPro" id="IPR026905">
    <property type="entry name" value="ASX-like_PHD"/>
</dbReference>
<feature type="compositionally biased region" description="Basic and acidic residues" evidence="10">
    <location>
        <begin position="436"/>
        <end position="448"/>
    </location>
</feature>
<dbReference type="GO" id="GO:0009887">
    <property type="term" value="P:animal organ morphogenesis"/>
    <property type="evidence" value="ECO:0007669"/>
    <property type="project" value="TreeGrafter"/>
</dbReference>
<feature type="compositionally biased region" description="Acidic residues" evidence="10">
    <location>
        <begin position="1126"/>
        <end position="1135"/>
    </location>
</feature>
<dbReference type="GO" id="GO:0008270">
    <property type="term" value="F:zinc ion binding"/>
    <property type="evidence" value="ECO:0007669"/>
    <property type="project" value="UniProtKB-KW"/>
</dbReference>
<proteinExistence type="inferred from homology"/>
<dbReference type="EMBL" id="VZSF01001362">
    <property type="protein sequence ID" value="NWY50941.1"/>
    <property type="molecule type" value="Genomic_DNA"/>
</dbReference>
<feature type="non-terminal residue" evidence="12">
    <location>
        <position position="1381"/>
    </location>
</feature>
<dbReference type="GO" id="GO:0003682">
    <property type="term" value="F:chromatin binding"/>
    <property type="evidence" value="ECO:0007669"/>
    <property type="project" value="TreeGrafter"/>
</dbReference>
<feature type="compositionally biased region" description="Low complexity" evidence="10">
    <location>
        <begin position="835"/>
        <end position="853"/>
    </location>
</feature>
<comment type="similarity">
    <text evidence="2">Belongs to the Asx family.</text>
</comment>
<evidence type="ECO:0000256" key="8">
    <source>
        <dbReference type="ARBA" id="ARBA00023163"/>
    </source>
</evidence>
<feature type="region of interest" description="Disordered" evidence="10">
    <location>
        <begin position="1119"/>
        <end position="1164"/>
    </location>
</feature>
<evidence type="ECO:0000256" key="6">
    <source>
        <dbReference type="ARBA" id="ARBA00022833"/>
    </source>
</evidence>
<feature type="compositionally biased region" description="Gly residues" evidence="10">
    <location>
        <begin position="649"/>
        <end position="667"/>
    </location>
</feature>
<keyword evidence="3" id="KW-0678">Repressor</keyword>
<feature type="compositionally biased region" description="Low complexity" evidence="10">
    <location>
        <begin position="942"/>
        <end position="956"/>
    </location>
</feature>
<feature type="region of interest" description="Disordered" evidence="10">
    <location>
        <begin position="936"/>
        <end position="966"/>
    </location>
</feature>
<comment type="subcellular location">
    <subcellularLocation>
        <location evidence="1">Nucleus</location>
    </subcellularLocation>
</comment>
<dbReference type="GO" id="GO:0045944">
    <property type="term" value="P:positive regulation of transcription by RNA polymerase II"/>
    <property type="evidence" value="ECO:0007669"/>
    <property type="project" value="TreeGrafter"/>
</dbReference>
<feature type="compositionally biased region" description="Basic and acidic residues" evidence="10">
    <location>
        <begin position="1136"/>
        <end position="1148"/>
    </location>
</feature>
<feature type="non-terminal residue" evidence="12">
    <location>
        <position position="1"/>
    </location>
</feature>
<dbReference type="GO" id="GO:0003677">
    <property type="term" value="F:DNA binding"/>
    <property type="evidence" value="ECO:0007669"/>
    <property type="project" value="InterPro"/>
</dbReference>
<feature type="compositionally biased region" description="Low complexity" evidence="10">
    <location>
        <begin position="180"/>
        <end position="197"/>
    </location>
</feature>
<reference evidence="12 13" key="1">
    <citation type="submission" date="2019-09" db="EMBL/GenBank/DDBJ databases">
        <title>Bird 10,000 Genomes (B10K) Project - Family phase.</title>
        <authorList>
            <person name="Zhang G."/>
        </authorList>
    </citation>
    <scope>NUCLEOTIDE SEQUENCE [LARGE SCALE GENOMIC DNA]</scope>
    <source>
        <strain evidence="12">B10K-UC-030-51</strain>
    </source>
</reference>
<dbReference type="PROSITE" id="PS51916">
    <property type="entry name" value="DEUBAD"/>
    <property type="match status" value="1"/>
</dbReference>
<keyword evidence="9" id="KW-0539">Nucleus</keyword>
<feature type="region of interest" description="Disordered" evidence="10">
    <location>
        <begin position="860"/>
        <end position="900"/>
    </location>
</feature>
<feature type="region of interest" description="Disordered" evidence="10">
    <location>
        <begin position="341"/>
        <end position="378"/>
    </location>
</feature>
<dbReference type="InterPro" id="IPR028020">
    <property type="entry name" value="ASX_DEUBAD_dom"/>
</dbReference>
<dbReference type="Pfam" id="PF13922">
    <property type="entry name" value="PHD_3"/>
    <property type="match status" value="1"/>
</dbReference>
<dbReference type="PANTHER" id="PTHR13578:SF11">
    <property type="entry name" value="POLYCOMB GROUP PROTEIN ASXL2-RELATED"/>
    <property type="match status" value="1"/>
</dbReference>
<organism evidence="12 13">
    <name type="scientific">Chionis minor</name>
    <name type="common">Black-faced sheathbill</name>
    <dbReference type="NCBI Taxonomy" id="227182"/>
    <lineage>
        <taxon>Eukaryota</taxon>
        <taxon>Metazoa</taxon>
        <taxon>Chordata</taxon>
        <taxon>Craniata</taxon>
        <taxon>Vertebrata</taxon>
        <taxon>Euteleostomi</taxon>
        <taxon>Archelosauria</taxon>
        <taxon>Archosauria</taxon>
        <taxon>Dinosauria</taxon>
        <taxon>Saurischia</taxon>
        <taxon>Theropoda</taxon>
        <taxon>Coelurosauria</taxon>
        <taxon>Aves</taxon>
        <taxon>Neognathae</taxon>
        <taxon>Neoaves</taxon>
        <taxon>Charadriiformes</taxon>
        <taxon>Chionididae</taxon>
        <taxon>Chionis</taxon>
    </lineage>
</organism>
<evidence type="ECO:0000256" key="4">
    <source>
        <dbReference type="ARBA" id="ARBA00022723"/>
    </source>
</evidence>
<dbReference type="Pfam" id="PF13919">
    <property type="entry name" value="ASXH"/>
    <property type="match status" value="1"/>
</dbReference>
<dbReference type="OrthoDB" id="9348951at2759"/>
<feature type="region of interest" description="Disordered" evidence="10">
    <location>
        <begin position="42"/>
        <end position="151"/>
    </location>
</feature>
<keyword evidence="6" id="KW-0862">Zinc</keyword>
<feature type="compositionally biased region" description="Low complexity" evidence="10">
    <location>
        <begin position="866"/>
        <end position="889"/>
    </location>
</feature>
<dbReference type="GO" id="GO:0042975">
    <property type="term" value="F:peroxisome proliferator activated receptor binding"/>
    <property type="evidence" value="ECO:0007669"/>
    <property type="project" value="TreeGrafter"/>
</dbReference>
<name>A0A7K7F0G8_CHIMN</name>
<dbReference type="GO" id="GO:0035517">
    <property type="term" value="C:PR-DUB complex"/>
    <property type="evidence" value="ECO:0007669"/>
    <property type="project" value="TreeGrafter"/>
</dbReference>
<keyword evidence="4" id="KW-0479">Metal-binding</keyword>
<feature type="compositionally biased region" description="Basic and acidic residues" evidence="10">
    <location>
        <begin position="406"/>
        <end position="416"/>
    </location>
</feature>
<keyword evidence="8" id="KW-0804">Transcription</keyword>
<evidence type="ECO:0000256" key="10">
    <source>
        <dbReference type="SAM" id="MobiDB-lite"/>
    </source>
</evidence>
<keyword evidence="5" id="KW-0863">Zinc-finger</keyword>
<dbReference type="InterPro" id="IPR044867">
    <property type="entry name" value="DEUBAD_dom"/>
</dbReference>
<feature type="region of interest" description="Disordered" evidence="10">
    <location>
        <begin position="390"/>
        <end position="550"/>
    </location>
</feature>
<feature type="compositionally biased region" description="Basic and acidic residues" evidence="10">
    <location>
        <begin position="463"/>
        <end position="478"/>
    </location>
</feature>
<keyword evidence="13" id="KW-1185">Reference proteome</keyword>
<sequence length="1381" mass="144186">FSGTSPLACLNAMLHTNSRGEEGIFYKVPGRMGVYTLKKDVPDGLKELSDGSEESSDAQSDSQSSENCSSSSSSSDGCSNKDGKKSRWKRKVSSRLSQTSSPQSGCPSPSIQTGKVISSSQKHSKKALKQALKQQQQKQQQQQQCRAGMPVSSNQHVLLKAVKAAGDSTSAKSAWEGKQSDGQSSSPQNSTSSSSPSVKLDNSLPGLGKKPFQRSDRLHARQLKRTKCAEIDVETPDSILVNTNLRALINKHTFSVLPPECQQRLLLLLPEVDRQVGADGLMKLSGSALNNEFFTSAAQGWKERLSEGEFTPEMQLRIRQEIEKEKKVELWKEHFFESYYGQSSGLSPEESKRLTANTSPAETETEKAAAEQPKCTPASLAPLKEEIASPMEPKAQAVQEAPAVKKGGEERREDLQPKAAKPAEPSLSPDGCAVKPSDRSPPIKERVPGESLPEKPQTAVSQKAEEERKHAAPKEALVKETVSTSVLAPSKPKSPEAVEVVANVKSPAVTPETPEKKPPVNEEMEVSVEAHKRKSESHEEALTTPGKKPRMMENCQHRQAFRAQPQSFPAAGTPVPRVPPLKIPVSRISPMPFPAGQVSPRARFPISLTSPGRTGARTLADIKAKAQQAKAQRAAAAAAAAAAASAGGAVPGPGPGGGGGPPGGGGEKSNAAPSGTNQTGIGGNALELAGTGSGGSSRRFLPHCPGARPQVETQATGQAPPHDPSRAQLQPTSALQPRAPASSTGAGAASAAVAALEKGNKTSQSPPGTAVSQVSGCPCAGSGDIEEKAPSAPAGPSQACGASAVRDGALGVTVPTADTSTSVAKVAPAALGGTSLEVSESKSPSSPVSSLASVSSDAQAGGVTTPAASVPASHAASAAPSLKPHPSASGALPKPSSSIPANNPLVTQLLQGKNVPLEQILPKPLTKAEVKTVPLASHEEQAAASSAPSAAGNSAGAEGGERQSSLPTQQLGKIFCQNRPLPHIPRTFPLPSGKDPGLDQHQCHEALSKTTQEQILQTLIKRVQRQNLLPVLQPSQLNLTHSGFQLENSSPSQRFMLGFMGRRTSKPAMSGHYLLNISTYGRGSESLRRGFSLNPESRLCLNSPADAPKAEFGECEEIAGHGSSSDEGDADDESTGDERERVSVKEEPQAAQVSGQREKEQVSRSIILSDYSSLAKRGVKPEGVTPQQAAGNKETVQAFDGTTLARDFIQAAQEQMAHAMRGKMHSNPELFSSSVPSSDSAQPQPPLLSPPQPPKLSGSAAAQLVGPSYSGTINVSTSPDVNQGSLMGGLSECNQLASSMGNVMSFSVTVTTIPTSQAMSSGGHSQSIPVQAFAEDSGMEDPPSKCYCRLKAMIMCKGCGAFCHDDCIGPSKLCVSCLVVR</sequence>
<evidence type="ECO:0000256" key="2">
    <source>
        <dbReference type="ARBA" id="ARBA00006391"/>
    </source>
</evidence>
<feature type="compositionally biased region" description="Low complexity" evidence="10">
    <location>
        <begin position="57"/>
        <end position="78"/>
    </location>
</feature>
<evidence type="ECO:0000313" key="13">
    <source>
        <dbReference type="Proteomes" id="UP000557271"/>
    </source>
</evidence>
<feature type="compositionally biased region" description="Low complexity" evidence="10">
    <location>
        <begin position="129"/>
        <end position="144"/>
    </location>
</feature>
<feature type="domain" description="DEUBAD" evidence="11">
    <location>
        <begin position="236"/>
        <end position="345"/>
    </location>
</feature>
<evidence type="ECO:0000256" key="3">
    <source>
        <dbReference type="ARBA" id="ARBA00022491"/>
    </source>
</evidence>
<feature type="compositionally biased region" description="Low complexity" evidence="10">
    <location>
        <begin position="625"/>
        <end position="648"/>
    </location>
</feature>
<feature type="compositionally biased region" description="Pro residues" evidence="10">
    <location>
        <begin position="1243"/>
        <end position="1254"/>
    </location>
</feature>
<feature type="compositionally biased region" description="Polar residues" evidence="10">
    <location>
        <begin position="105"/>
        <end position="117"/>
    </location>
</feature>
<evidence type="ECO:0000313" key="12">
    <source>
        <dbReference type="EMBL" id="NWY50941.1"/>
    </source>
</evidence>
<feature type="compositionally biased region" description="Low complexity" evidence="10">
    <location>
        <begin position="1227"/>
        <end position="1242"/>
    </location>
</feature>
<evidence type="ECO:0000256" key="1">
    <source>
        <dbReference type="ARBA" id="ARBA00004123"/>
    </source>
</evidence>
<gene>
    <name evidence="12" type="primary">Asx_0</name>
    <name evidence="12" type="ORF">CHIMIN_R04421</name>
</gene>
<evidence type="ECO:0000259" key="11">
    <source>
        <dbReference type="PROSITE" id="PS51916"/>
    </source>
</evidence>
<feature type="region of interest" description="Disordered" evidence="10">
    <location>
        <begin position="592"/>
        <end position="802"/>
    </location>
</feature>
<comment type="caution">
    <text evidence="12">The sequence shown here is derived from an EMBL/GenBank/DDBJ whole genome shotgun (WGS) entry which is preliminary data.</text>
</comment>
<feature type="compositionally biased region" description="Low complexity" evidence="10">
    <location>
        <begin position="94"/>
        <end position="104"/>
    </location>
</feature>
<feature type="compositionally biased region" description="Polar residues" evidence="10">
    <location>
        <begin position="761"/>
        <end position="775"/>
    </location>
</feature>
<feature type="compositionally biased region" description="Low complexity" evidence="10">
    <location>
        <begin position="739"/>
        <end position="755"/>
    </location>
</feature>
<accession>A0A7K7F0G8</accession>
<dbReference type="Proteomes" id="UP000557271">
    <property type="component" value="Unassembled WGS sequence"/>
</dbReference>
<evidence type="ECO:0000256" key="5">
    <source>
        <dbReference type="ARBA" id="ARBA00022771"/>
    </source>
</evidence>
<evidence type="ECO:0000256" key="7">
    <source>
        <dbReference type="ARBA" id="ARBA00023015"/>
    </source>
</evidence>
<feature type="region of interest" description="Disordered" evidence="10">
    <location>
        <begin position="170"/>
        <end position="219"/>
    </location>
</feature>
<protein>
    <submittedName>
        <fullName evidence="12">ASX protein</fullName>
    </submittedName>
</protein>
<keyword evidence="7" id="KW-0805">Transcription regulation</keyword>
<feature type="region of interest" description="Disordered" evidence="10">
    <location>
        <begin position="1216"/>
        <end position="1261"/>
    </location>
</feature>